<evidence type="ECO:0000256" key="1">
    <source>
        <dbReference type="SAM" id="SignalP"/>
    </source>
</evidence>
<evidence type="ECO:0000259" key="3">
    <source>
        <dbReference type="Pfam" id="PF16315"/>
    </source>
</evidence>
<protein>
    <submittedName>
        <fullName evidence="4">DUF4955 domain-containing protein</fullName>
    </submittedName>
</protein>
<keyword evidence="1" id="KW-0732">Signal</keyword>
<gene>
    <name evidence="4" type="ORF">KM029_26475</name>
</gene>
<feature type="domain" description="Rhamnogalacturonase A/B/Epimerase-like pectate lyase" evidence="2">
    <location>
        <begin position="66"/>
        <end position="113"/>
    </location>
</feature>
<geneLocation type="plasmid" evidence="4 5">
    <name>p1</name>
</geneLocation>
<feature type="domain" description="DUF4955" evidence="3">
    <location>
        <begin position="370"/>
        <end position="518"/>
    </location>
</feature>
<dbReference type="InterPro" id="IPR032532">
    <property type="entry name" value="DUF4955"/>
</dbReference>
<dbReference type="Gene3D" id="2.160.20.10">
    <property type="entry name" value="Single-stranded right-handed beta-helix, Pectin lyase-like"/>
    <property type="match status" value="2"/>
</dbReference>
<dbReference type="SUPFAM" id="SSF51126">
    <property type="entry name" value="Pectin lyase-like"/>
    <property type="match status" value="1"/>
</dbReference>
<dbReference type="Proteomes" id="UP000682802">
    <property type="component" value="Plasmid p1"/>
</dbReference>
<evidence type="ECO:0000259" key="2">
    <source>
        <dbReference type="Pfam" id="PF12708"/>
    </source>
</evidence>
<dbReference type="InterPro" id="IPR011050">
    <property type="entry name" value="Pectin_lyase_fold/virulence"/>
</dbReference>
<keyword evidence="5" id="KW-1185">Reference proteome</keyword>
<proteinExistence type="predicted"/>
<dbReference type="EMBL" id="CP076130">
    <property type="protein sequence ID" value="QWG10522.1"/>
    <property type="molecule type" value="Genomic_DNA"/>
</dbReference>
<evidence type="ECO:0000313" key="5">
    <source>
        <dbReference type="Proteomes" id="UP000682802"/>
    </source>
</evidence>
<accession>A0ABX8H5A1</accession>
<feature type="signal peptide" evidence="1">
    <location>
        <begin position="1"/>
        <end position="22"/>
    </location>
</feature>
<sequence>MNKKLLIALLATLSVSISSVFAQESEVWKEYKACQETGETPKLPNFSFVGYEYSEVGIPVADYKIFDVTDFGAKPNDKKSDKKAIQKAIAAAEQNGEGIIFFPKGKYYINTKKDKTDLITVRSSNIVFRGEGKGTDGSILFFDLDLKAADPSKLWTAPFAIKTVPKGADKFLANVSRNAKRETFSVEVDNTNKIKVGDWVLLSVKNNAPDLVNYELAPAKCDPSWKTILNKGVIVNEKHIVKAIEGKNVIFEEPIHYDVQSKHEWTLKSYAHLEHIGFEHLAFEGNWKDEFKHHKDAVHDGGWSILNLNGVTDSWVQDCRFKDVSRSVHITKSAAVTALNCVIEGNPGHNAISMTASMGVLIANCDDQAGVWHSYGVSGGSSSNNVIWRTRWTPNTSFESHASQPRNTLFDCVEGGFFAGRGGGARQNLPNHLRNLVIWNFKETDAAEQNFTFWAKDTWFWKVIPPIVVGFHGQEGASFDASTIDVLESVGTPVKTTSLFEAQLELRLGELPDWIKDLKKEGLFF</sequence>
<dbReference type="Pfam" id="PF12708">
    <property type="entry name" value="Pect-lyase_RHGA_epim"/>
    <property type="match status" value="1"/>
</dbReference>
<organism evidence="4 5">
    <name type="scientific">Flammeovirga kamogawensis</name>
    <dbReference type="NCBI Taxonomy" id="373891"/>
    <lineage>
        <taxon>Bacteria</taxon>
        <taxon>Pseudomonadati</taxon>
        <taxon>Bacteroidota</taxon>
        <taxon>Cytophagia</taxon>
        <taxon>Cytophagales</taxon>
        <taxon>Flammeovirgaceae</taxon>
        <taxon>Flammeovirga</taxon>
    </lineage>
</organism>
<evidence type="ECO:0000313" key="4">
    <source>
        <dbReference type="EMBL" id="QWG10522.1"/>
    </source>
</evidence>
<dbReference type="Pfam" id="PF16315">
    <property type="entry name" value="DUF4955"/>
    <property type="match status" value="1"/>
</dbReference>
<reference evidence="4 5" key="1">
    <citation type="submission" date="2021-05" db="EMBL/GenBank/DDBJ databases">
        <title>Comparative genomic studies on the polysaccharide-degrading batcterial strains of the Flammeovirga genus.</title>
        <authorList>
            <person name="Zewei F."/>
            <person name="Zheng Z."/>
            <person name="Yu L."/>
            <person name="Ruyue G."/>
            <person name="Yanhong M."/>
            <person name="Yuanyuan C."/>
            <person name="Jingyan G."/>
            <person name="Wenjun H."/>
        </authorList>
    </citation>
    <scope>NUCLEOTIDE SEQUENCE [LARGE SCALE GENOMIC DNA]</scope>
    <source>
        <strain evidence="4 5">YS10</strain>
        <plasmid evidence="4 5">p1</plasmid>
    </source>
</reference>
<dbReference type="InterPro" id="IPR012334">
    <property type="entry name" value="Pectin_lyas_fold"/>
</dbReference>
<feature type="chain" id="PRO_5046405615" evidence="1">
    <location>
        <begin position="23"/>
        <end position="525"/>
    </location>
</feature>
<keyword evidence="4" id="KW-0614">Plasmid</keyword>
<dbReference type="InterPro" id="IPR024535">
    <property type="entry name" value="RHGA/B-epi-like_pectate_lyase"/>
</dbReference>
<name>A0ABX8H5A1_9BACT</name>
<dbReference type="RefSeq" id="WP_144077009.1">
    <property type="nucleotide sequence ID" value="NZ_CP076130.1"/>
</dbReference>